<evidence type="ECO:0000313" key="4">
    <source>
        <dbReference type="Proteomes" id="UP001472677"/>
    </source>
</evidence>
<keyword evidence="4" id="KW-1185">Reference proteome</keyword>
<dbReference type="Gene3D" id="2.60.120.620">
    <property type="entry name" value="q2cbj1_9rhob like domain"/>
    <property type="match status" value="1"/>
</dbReference>
<organism evidence="3 4">
    <name type="scientific">Hibiscus sabdariffa</name>
    <name type="common">roselle</name>
    <dbReference type="NCBI Taxonomy" id="183260"/>
    <lineage>
        <taxon>Eukaryota</taxon>
        <taxon>Viridiplantae</taxon>
        <taxon>Streptophyta</taxon>
        <taxon>Embryophyta</taxon>
        <taxon>Tracheophyta</taxon>
        <taxon>Spermatophyta</taxon>
        <taxon>Magnoliopsida</taxon>
        <taxon>eudicotyledons</taxon>
        <taxon>Gunneridae</taxon>
        <taxon>Pentapetalae</taxon>
        <taxon>rosids</taxon>
        <taxon>malvids</taxon>
        <taxon>Malvales</taxon>
        <taxon>Malvaceae</taxon>
        <taxon>Malvoideae</taxon>
        <taxon>Hibiscus</taxon>
    </lineage>
</organism>
<reference evidence="3 4" key="1">
    <citation type="journal article" date="2024" name="G3 (Bethesda)">
        <title>Genome assembly of Hibiscus sabdariffa L. provides insights into metabolisms of medicinal natural products.</title>
        <authorList>
            <person name="Kim T."/>
        </authorList>
    </citation>
    <scope>NUCLEOTIDE SEQUENCE [LARGE SCALE GENOMIC DNA]</scope>
    <source>
        <strain evidence="3">TK-2024</strain>
        <tissue evidence="3">Old leaves</tissue>
    </source>
</reference>
<protein>
    <recommendedName>
        <fullName evidence="2">Fe2OG dioxygenase domain-containing protein</fullName>
    </recommendedName>
</protein>
<dbReference type="PROSITE" id="PS51471">
    <property type="entry name" value="FE2OG_OXY"/>
    <property type="match status" value="1"/>
</dbReference>
<name>A0ABR2B2Y6_9ROSI</name>
<dbReference type="PANTHER" id="PTHR24014:SF4">
    <property type="entry name" value="2-OXOGLUTARATE AND IRON-DEPENDENT OXYGENASE DOMAIN-CONTAINING PROTEIN 2"/>
    <property type="match status" value="1"/>
</dbReference>
<evidence type="ECO:0000259" key="2">
    <source>
        <dbReference type="PROSITE" id="PS51471"/>
    </source>
</evidence>
<dbReference type="InterPro" id="IPR005123">
    <property type="entry name" value="Oxoglu/Fe-dep_dioxygenase_dom"/>
</dbReference>
<dbReference type="EMBL" id="JBBPBM010000196">
    <property type="protein sequence ID" value="KAK8501127.1"/>
    <property type="molecule type" value="Genomic_DNA"/>
</dbReference>
<evidence type="ECO:0000313" key="3">
    <source>
        <dbReference type="EMBL" id="KAK8501127.1"/>
    </source>
</evidence>
<evidence type="ECO:0000256" key="1">
    <source>
        <dbReference type="ARBA" id="ARBA00022896"/>
    </source>
</evidence>
<accession>A0ABR2B2Y6</accession>
<proteinExistence type="predicted"/>
<sequence length="165" mass="18956">MEIDDSLESTVKVFRSLVLLGFHVDDSEVTLNVCLGKQFSGGDLFFRGVRCDKHVNTETQTVEILDYSHIPGHAVLHRGRHRHGARATTSGQRFNLLLWCRSSVYRELRKYQKGFLKLVWRMPTREKRTAACLNSCYQTGTTEEGRETCNPSLSRLQVFVCEFVK</sequence>
<comment type="caution">
    <text evidence="3">The sequence shown here is derived from an EMBL/GenBank/DDBJ whole genome shotgun (WGS) entry which is preliminary data.</text>
</comment>
<gene>
    <name evidence="3" type="ORF">V6N12_020375</name>
</gene>
<feature type="domain" description="Fe2OG dioxygenase" evidence="2">
    <location>
        <begin position="2"/>
        <end position="102"/>
    </location>
</feature>
<dbReference type="Proteomes" id="UP001472677">
    <property type="component" value="Unassembled WGS sequence"/>
</dbReference>
<dbReference type="PANTHER" id="PTHR24014">
    <property type="entry name" value="2-OXOGLUTARATE AND IRON-DEPENDENT OXYGENASE DOMAIN-CONTAINING PROTEIN 2"/>
    <property type="match status" value="1"/>
</dbReference>
<keyword evidence="1" id="KW-0847">Vitamin C</keyword>